<dbReference type="InterPro" id="IPR039498">
    <property type="entry name" value="NTP_transf_5"/>
</dbReference>
<dbReference type="EMBL" id="BAABGR010000015">
    <property type="protein sequence ID" value="GAA4514927.1"/>
    <property type="molecule type" value="Genomic_DNA"/>
</dbReference>
<protein>
    <submittedName>
        <fullName evidence="1">Nucleotidyltransferase family protein</fullName>
    </submittedName>
</protein>
<proteinExistence type="predicted"/>
<evidence type="ECO:0000313" key="2">
    <source>
        <dbReference type="Proteomes" id="UP001500394"/>
    </source>
</evidence>
<accession>A0ABP8R0I4</accession>
<reference evidence="2" key="1">
    <citation type="journal article" date="2019" name="Int. J. Syst. Evol. Microbiol.">
        <title>The Global Catalogue of Microorganisms (GCM) 10K type strain sequencing project: providing services to taxonomists for standard genome sequencing and annotation.</title>
        <authorList>
            <consortium name="The Broad Institute Genomics Platform"/>
            <consortium name="The Broad Institute Genome Sequencing Center for Infectious Disease"/>
            <person name="Wu L."/>
            <person name="Ma J."/>
        </authorList>
    </citation>
    <scope>NUCLEOTIDE SEQUENCE [LARGE SCALE GENOMIC DNA]</scope>
    <source>
        <strain evidence="2">JCM 17858</strain>
    </source>
</reference>
<name>A0ABP8R0I4_9SPHI</name>
<dbReference type="Proteomes" id="UP001500394">
    <property type="component" value="Unassembled WGS sequence"/>
</dbReference>
<organism evidence="1 2">
    <name type="scientific">Sphingobacterium thermophilum</name>
    <dbReference type="NCBI Taxonomy" id="768534"/>
    <lineage>
        <taxon>Bacteria</taxon>
        <taxon>Pseudomonadati</taxon>
        <taxon>Bacteroidota</taxon>
        <taxon>Sphingobacteriia</taxon>
        <taxon>Sphingobacteriales</taxon>
        <taxon>Sphingobacteriaceae</taxon>
        <taxon>Sphingobacterium</taxon>
    </lineage>
</organism>
<comment type="caution">
    <text evidence="1">The sequence shown here is derived from an EMBL/GenBank/DDBJ whole genome shotgun (WGS) entry which is preliminary data.</text>
</comment>
<gene>
    <name evidence="1" type="ORF">GCM10023173_12090</name>
</gene>
<evidence type="ECO:0000313" key="1">
    <source>
        <dbReference type="EMBL" id="GAA4514927.1"/>
    </source>
</evidence>
<keyword evidence="2" id="KW-1185">Reference proteome</keyword>
<sequence length="354" mass="41378">MGLWHNSQEDLSVFPLQAEEWSLVMEVAKAQTVEGIVYEGILLLPEQYYPPQALLMSWVARIDSIERNNNKLSEALYILTKGFRQEGIDFMLLKGLGLGNNYIKPSVRVGGDLDLYFASEEDFHKANSLVASKGIRVKKGDHNSRIYLFRKVEVEHHTKMIDIFNPFVQERLAVLMEEEGGKRRSFRIKDVEVQTPSFVMAHVQASSHILKHYMGFGVGLRQFCDVARLSITQPDEREAQKLREIYKQLGLERWMRLMYSFLVLKLGLPKEFSPYTETEEKSTEKLLEDILHSGNFGFHDIRYRKGEVKRSERYSKRDAVFKRIMPHLVFLLRIVPQEVFWYPLYKAYTKVFAR</sequence>
<dbReference type="Pfam" id="PF14907">
    <property type="entry name" value="NTP_transf_5"/>
    <property type="match status" value="1"/>
</dbReference>